<reference evidence="2 3" key="2">
    <citation type="submission" date="2024-07" db="EMBL/GenBank/DDBJ databases">
        <authorList>
            <person name="Akdeniz Z."/>
        </authorList>
    </citation>
    <scope>NUCLEOTIDE SEQUENCE [LARGE SCALE GENOMIC DNA]</scope>
</reference>
<sequence>MNGIYNATVSTVKKIVKGDLKPKKLQDSNVRIILQGFVEKIISSEQFTLFDGTDIIDIKIDTPHDVKEGQLVCVIALSNKSSPFRPMQVQPVKFGEQMIVHYLDSIACIKEETAEPQFADFIDNLATFD</sequence>
<dbReference type="EMBL" id="CATOUU010000440">
    <property type="protein sequence ID" value="CAI9929678.1"/>
    <property type="molecule type" value="Genomic_DNA"/>
</dbReference>
<dbReference type="EMBL" id="CAXDID020000029">
    <property type="protein sequence ID" value="CAL5992870.1"/>
    <property type="molecule type" value="Genomic_DNA"/>
</dbReference>
<evidence type="ECO:0000313" key="2">
    <source>
        <dbReference type="EMBL" id="CAL5992870.1"/>
    </source>
</evidence>
<name>A0AA86P167_9EUKA</name>
<organism evidence="1">
    <name type="scientific">Hexamita inflata</name>
    <dbReference type="NCBI Taxonomy" id="28002"/>
    <lineage>
        <taxon>Eukaryota</taxon>
        <taxon>Metamonada</taxon>
        <taxon>Diplomonadida</taxon>
        <taxon>Hexamitidae</taxon>
        <taxon>Hexamitinae</taxon>
        <taxon>Hexamita</taxon>
    </lineage>
</organism>
<dbReference type="Proteomes" id="UP001642409">
    <property type="component" value="Unassembled WGS sequence"/>
</dbReference>
<protein>
    <submittedName>
        <fullName evidence="1">Uncharacterized protein</fullName>
    </submittedName>
</protein>
<keyword evidence="3" id="KW-1185">Reference proteome</keyword>
<evidence type="ECO:0000313" key="3">
    <source>
        <dbReference type="Proteomes" id="UP001642409"/>
    </source>
</evidence>
<comment type="caution">
    <text evidence="1">The sequence shown here is derived from an EMBL/GenBank/DDBJ whole genome shotgun (WGS) entry which is preliminary data.</text>
</comment>
<reference evidence="1" key="1">
    <citation type="submission" date="2023-06" db="EMBL/GenBank/DDBJ databases">
        <authorList>
            <person name="Kurt Z."/>
        </authorList>
    </citation>
    <scope>NUCLEOTIDE SEQUENCE</scope>
</reference>
<proteinExistence type="predicted"/>
<accession>A0AA86P167</accession>
<evidence type="ECO:0000313" key="1">
    <source>
        <dbReference type="EMBL" id="CAI9929678.1"/>
    </source>
</evidence>
<gene>
    <name evidence="2" type="ORF">HINF_LOCUS12792</name>
    <name evidence="1" type="ORF">HINF_LOCUS17323</name>
</gene>
<dbReference type="AlphaFoldDB" id="A0AA86P167"/>